<evidence type="ECO:0000256" key="1">
    <source>
        <dbReference type="ARBA" id="ARBA00000085"/>
    </source>
</evidence>
<keyword evidence="7 11" id="KW-0418">Kinase</keyword>
<dbReference type="PANTHER" id="PTHR45436:SF5">
    <property type="entry name" value="SENSOR HISTIDINE KINASE TRCS"/>
    <property type="match status" value="1"/>
</dbReference>
<keyword evidence="4" id="KW-0597">Phosphoprotein</keyword>
<keyword evidence="12" id="KW-1185">Reference proteome</keyword>
<keyword evidence="9" id="KW-0472">Membrane</keyword>
<evidence type="ECO:0000256" key="4">
    <source>
        <dbReference type="ARBA" id="ARBA00022553"/>
    </source>
</evidence>
<dbReference type="RefSeq" id="WP_281419426.1">
    <property type="nucleotide sequence ID" value="NZ_JAFNJS010000001.1"/>
</dbReference>
<dbReference type="InterPro" id="IPR005467">
    <property type="entry name" value="His_kinase_dom"/>
</dbReference>
<comment type="catalytic activity">
    <reaction evidence="1">
        <text>ATP + protein L-histidine = ADP + protein N-phospho-L-histidine.</text>
        <dbReference type="EC" id="2.7.13.3"/>
    </reaction>
</comment>
<dbReference type="EC" id="2.7.13.3" evidence="3"/>
<dbReference type="PRINTS" id="PR00344">
    <property type="entry name" value="BCTRLSENSOR"/>
</dbReference>
<dbReference type="SMART" id="SM00387">
    <property type="entry name" value="HATPase_c"/>
    <property type="match status" value="1"/>
</dbReference>
<dbReference type="GO" id="GO:0016301">
    <property type="term" value="F:kinase activity"/>
    <property type="evidence" value="ECO:0007669"/>
    <property type="project" value="UniProtKB-KW"/>
</dbReference>
<proteinExistence type="predicted"/>
<comment type="caution">
    <text evidence="11">The sequence shown here is derived from an EMBL/GenBank/DDBJ whole genome shotgun (WGS) entry which is preliminary data.</text>
</comment>
<reference evidence="12" key="1">
    <citation type="journal article" date="2019" name="Int. J. Syst. Evol. Microbiol.">
        <title>The Global Catalogue of Microorganisms (GCM) 10K type strain sequencing project: providing services to taxonomists for standard genome sequencing and annotation.</title>
        <authorList>
            <consortium name="The Broad Institute Genomics Platform"/>
            <consortium name="The Broad Institute Genome Sequencing Center for Infectious Disease"/>
            <person name="Wu L."/>
            <person name="Ma J."/>
        </authorList>
    </citation>
    <scope>NUCLEOTIDE SEQUENCE [LARGE SCALE GENOMIC DNA]</scope>
    <source>
        <strain evidence="12">CGMCC 1.16855</strain>
    </source>
</reference>
<dbReference type="Proteomes" id="UP001595420">
    <property type="component" value="Unassembled WGS sequence"/>
</dbReference>
<keyword evidence="8" id="KW-1133">Transmembrane helix</keyword>
<dbReference type="InterPro" id="IPR003594">
    <property type="entry name" value="HATPase_dom"/>
</dbReference>
<dbReference type="CDD" id="cd00075">
    <property type="entry name" value="HATPase"/>
    <property type="match status" value="1"/>
</dbReference>
<gene>
    <name evidence="11" type="ORF">ACFOD3_01355</name>
</gene>
<dbReference type="SUPFAM" id="SSF55874">
    <property type="entry name" value="ATPase domain of HSP90 chaperone/DNA topoisomerase II/histidine kinase"/>
    <property type="match status" value="1"/>
</dbReference>
<evidence type="ECO:0000256" key="5">
    <source>
        <dbReference type="ARBA" id="ARBA00022679"/>
    </source>
</evidence>
<dbReference type="InterPro" id="IPR036890">
    <property type="entry name" value="HATPase_C_sf"/>
</dbReference>
<evidence type="ECO:0000259" key="10">
    <source>
        <dbReference type="PROSITE" id="PS50109"/>
    </source>
</evidence>
<dbReference type="PROSITE" id="PS50109">
    <property type="entry name" value="HIS_KIN"/>
    <property type="match status" value="1"/>
</dbReference>
<evidence type="ECO:0000313" key="11">
    <source>
        <dbReference type="EMBL" id="MFC2998518.1"/>
    </source>
</evidence>
<keyword evidence="5" id="KW-0808">Transferase</keyword>
<dbReference type="Gene3D" id="3.30.565.10">
    <property type="entry name" value="Histidine kinase-like ATPase, C-terminal domain"/>
    <property type="match status" value="1"/>
</dbReference>
<comment type="subcellular location">
    <subcellularLocation>
        <location evidence="2">Membrane</location>
    </subcellularLocation>
</comment>
<dbReference type="PANTHER" id="PTHR45436">
    <property type="entry name" value="SENSOR HISTIDINE KINASE YKOH"/>
    <property type="match status" value="1"/>
</dbReference>
<sequence length="105" mass="11038">MLRQMLANLIENALTPGRPGGAIRITLRPGRLEVADDGPGVPAAERGRVLDRFYRLDRSRRSPGTGLGLALVAAVARLHGGAVTLADARPGAVPPGLTVRASLRR</sequence>
<dbReference type="Pfam" id="PF02518">
    <property type="entry name" value="HATPase_c"/>
    <property type="match status" value="1"/>
</dbReference>
<dbReference type="InterPro" id="IPR050428">
    <property type="entry name" value="TCS_sensor_his_kinase"/>
</dbReference>
<evidence type="ECO:0000313" key="12">
    <source>
        <dbReference type="Proteomes" id="UP001595420"/>
    </source>
</evidence>
<evidence type="ECO:0000256" key="2">
    <source>
        <dbReference type="ARBA" id="ARBA00004370"/>
    </source>
</evidence>
<dbReference type="EMBL" id="JBHRSB010000001">
    <property type="protein sequence ID" value="MFC2998518.1"/>
    <property type="molecule type" value="Genomic_DNA"/>
</dbReference>
<keyword evidence="6" id="KW-0812">Transmembrane</keyword>
<evidence type="ECO:0000256" key="3">
    <source>
        <dbReference type="ARBA" id="ARBA00012438"/>
    </source>
</evidence>
<organism evidence="11 12">
    <name type="scientific">Falsiroseomonas tokyonensis</name>
    <dbReference type="NCBI Taxonomy" id="430521"/>
    <lineage>
        <taxon>Bacteria</taxon>
        <taxon>Pseudomonadati</taxon>
        <taxon>Pseudomonadota</taxon>
        <taxon>Alphaproteobacteria</taxon>
        <taxon>Acetobacterales</taxon>
        <taxon>Roseomonadaceae</taxon>
        <taxon>Falsiroseomonas</taxon>
    </lineage>
</organism>
<evidence type="ECO:0000256" key="9">
    <source>
        <dbReference type="ARBA" id="ARBA00023136"/>
    </source>
</evidence>
<evidence type="ECO:0000256" key="6">
    <source>
        <dbReference type="ARBA" id="ARBA00022692"/>
    </source>
</evidence>
<protein>
    <recommendedName>
        <fullName evidence="3">histidine kinase</fullName>
        <ecNumber evidence="3">2.7.13.3</ecNumber>
    </recommendedName>
</protein>
<dbReference type="InterPro" id="IPR004358">
    <property type="entry name" value="Sig_transdc_His_kin-like_C"/>
</dbReference>
<name>A0ABV7BPR8_9PROT</name>
<evidence type="ECO:0000256" key="8">
    <source>
        <dbReference type="ARBA" id="ARBA00022989"/>
    </source>
</evidence>
<accession>A0ABV7BPR8</accession>
<evidence type="ECO:0000256" key="7">
    <source>
        <dbReference type="ARBA" id="ARBA00022777"/>
    </source>
</evidence>
<feature type="domain" description="Histidine kinase" evidence="10">
    <location>
        <begin position="1"/>
        <end position="105"/>
    </location>
</feature>